<keyword evidence="5 6" id="KW-0472">Membrane</keyword>
<feature type="transmembrane region" description="Helical" evidence="6">
    <location>
        <begin position="265"/>
        <end position="287"/>
    </location>
</feature>
<feature type="transmembrane region" description="Helical" evidence="6">
    <location>
        <begin position="227"/>
        <end position="245"/>
    </location>
</feature>
<accession>A0A2T1A388</accession>
<dbReference type="OrthoDB" id="2810795at2"/>
<comment type="caution">
    <text evidence="8">The sequence shown here is derived from an EMBL/GenBank/DDBJ whole genome shotgun (WGS) entry which is preliminary data.</text>
</comment>
<sequence length="416" mass="43198">MSLNEPPIDSTSTSPRSPSTAPFPWVGLIALASAVFLSVTSEMVPTGLLPDMSRSLEVTEAQIGLLVTYFAVTVVVTSTPLTALTRRVSRHAMVVAVLVVLAISNALTAIAPNYEFVVASRVLGGLAHGLFWSIVGAYAGHLVPKAQIGRAVSVALSGGSIAFVLGIPIGTGAGHAFGWRLTFVGLGVLMLIGAVVIWYFLPAVDRAEPVRRTAAADGTRARRDTSIVPVLLVCTITALIMIGHYSFYTYIAPFLIDEFGVSEGAIGPLLFGYGIAGVVGLILAGSVLGRRPQLGLILAMVVTGVAVAATSLLTGVFVLGIGAFLVWGAAFGALPPLMQTRLLHTASASFRDTASAVYTTAFNIGIGGGALVGAIVFDAFGVARLPWVYVGVVVVALVLAVRTDQITRRRELSSAL</sequence>
<proteinExistence type="predicted"/>
<evidence type="ECO:0000256" key="3">
    <source>
        <dbReference type="ARBA" id="ARBA00022692"/>
    </source>
</evidence>
<feature type="transmembrane region" description="Helical" evidence="6">
    <location>
        <begin position="177"/>
        <end position="201"/>
    </location>
</feature>
<name>A0A2T1A388_9ACTN</name>
<dbReference type="InterPro" id="IPR020846">
    <property type="entry name" value="MFS_dom"/>
</dbReference>
<dbReference type="InterPro" id="IPR036259">
    <property type="entry name" value="MFS_trans_sf"/>
</dbReference>
<dbReference type="Proteomes" id="UP000237752">
    <property type="component" value="Unassembled WGS sequence"/>
</dbReference>
<keyword evidence="3 6" id="KW-0812">Transmembrane</keyword>
<feature type="transmembrane region" description="Helical" evidence="6">
    <location>
        <begin position="294"/>
        <end position="310"/>
    </location>
</feature>
<feature type="transmembrane region" description="Helical" evidence="6">
    <location>
        <begin position="21"/>
        <end position="41"/>
    </location>
</feature>
<feature type="transmembrane region" description="Helical" evidence="6">
    <location>
        <begin position="93"/>
        <end position="112"/>
    </location>
</feature>
<dbReference type="SUPFAM" id="SSF103473">
    <property type="entry name" value="MFS general substrate transporter"/>
    <property type="match status" value="1"/>
</dbReference>
<evidence type="ECO:0000313" key="9">
    <source>
        <dbReference type="Proteomes" id="UP000237752"/>
    </source>
</evidence>
<evidence type="ECO:0000256" key="2">
    <source>
        <dbReference type="ARBA" id="ARBA00022475"/>
    </source>
</evidence>
<comment type="subcellular location">
    <subcellularLocation>
        <location evidence="1">Cell membrane</location>
        <topology evidence="1">Multi-pass membrane protein</topology>
    </subcellularLocation>
</comment>
<dbReference type="PANTHER" id="PTHR43124">
    <property type="entry name" value="PURINE EFFLUX PUMP PBUE"/>
    <property type="match status" value="1"/>
</dbReference>
<feature type="transmembrane region" description="Helical" evidence="6">
    <location>
        <begin position="61"/>
        <end position="81"/>
    </location>
</feature>
<dbReference type="AlphaFoldDB" id="A0A2T1A388"/>
<dbReference type="RefSeq" id="WP_106348040.1">
    <property type="nucleotide sequence ID" value="NZ_PVUE01000003.1"/>
</dbReference>
<evidence type="ECO:0000259" key="7">
    <source>
        <dbReference type="PROSITE" id="PS50850"/>
    </source>
</evidence>
<dbReference type="GO" id="GO:0022857">
    <property type="term" value="F:transmembrane transporter activity"/>
    <property type="evidence" value="ECO:0007669"/>
    <property type="project" value="InterPro"/>
</dbReference>
<organism evidence="8 9">
    <name type="scientific">Antricoccus suffuscus</name>
    <dbReference type="NCBI Taxonomy" id="1629062"/>
    <lineage>
        <taxon>Bacteria</taxon>
        <taxon>Bacillati</taxon>
        <taxon>Actinomycetota</taxon>
        <taxon>Actinomycetes</taxon>
        <taxon>Geodermatophilales</taxon>
        <taxon>Antricoccaceae</taxon>
        <taxon>Antricoccus</taxon>
    </lineage>
</organism>
<keyword evidence="4 6" id="KW-1133">Transmembrane helix</keyword>
<feature type="transmembrane region" description="Helical" evidence="6">
    <location>
        <begin position="316"/>
        <end position="334"/>
    </location>
</feature>
<dbReference type="PANTHER" id="PTHR43124:SF3">
    <property type="entry name" value="CHLORAMPHENICOL EFFLUX PUMP RV0191"/>
    <property type="match status" value="1"/>
</dbReference>
<dbReference type="Gene3D" id="1.20.1250.20">
    <property type="entry name" value="MFS general substrate transporter like domains"/>
    <property type="match status" value="1"/>
</dbReference>
<feature type="transmembrane region" description="Helical" evidence="6">
    <location>
        <begin position="118"/>
        <end position="139"/>
    </location>
</feature>
<feature type="domain" description="Major facilitator superfamily (MFS) profile" evidence="7">
    <location>
        <begin position="27"/>
        <end position="408"/>
    </location>
</feature>
<feature type="transmembrane region" description="Helical" evidence="6">
    <location>
        <begin position="151"/>
        <end position="171"/>
    </location>
</feature>
<evidence type="ECO:0000256" key="5">
    <source>
        <dbReference type="ARBA" id="ARBA00023136"/>
    </source>
</evidence>
<gene>
    <name evidence="8" type="ORF">CLV47_103119</name>
</gene>
<feature type="transmembrane region" description="Helical" evidence="6">
    <location>
        <begin position="355"/>
        <end position="377"/>
    </location>
</feature>
<protein>
    <submittedName>
        <fullName evidence="8">Putative MFS family arabinose efflux permease</fullName>
    </submittedName>
</protein>
<evidence type="ECO:0000256" key="1">
    <source>
        <dbReference type="ARBA" id="ARBA00004651"/>
    </source>
</evidence>
<evidence type="ECO:0000313" key="8">
    <source>
        <dbReference type="EMBL" id="PRZ43063.1"/>
    </source>
</evidence>
<dbReference type="InterPro" id="IPR011701">
    <property type="entry name" value="MFS"/>
</dbReference>
<dbReference type="PROSITE" id="PS50850">
    <property type="entry name" value="MFS"/>
    <property type="match status" value="1"/>
</dbReference>
<keyword evidence="2" id="KW-1003">Cell membrane</keyword>
<keyword evidence="9" id="KW-1185">Reference proteome</keyword>
<feature type="transmembrane region" description="Helical" evidence="6">
    <location>
        <begin position="383"/>
        <end position="401"/>
    </location>
</feature>
<dbReference type="GO" id="GO:0005886">
    <property type="term" value="C:plasma membrane"/>
    <property type="evidence" value="ECO:0007669"/>
    <property type="project" value="UniProtKB-SubCell"/>
</dbReference>
<reference evidence="8 9" key="1">
    <citation type="submission" date="2018-03" db="EMBL/GenBank/DDBJ databases">
        <title>Genomic Encyclopedia of Archaeal and Bacterial Type Strains, Phase II (KMG-II): from individual species to whole genera.</title>
        <authorList>
            <person name="Goeker M."/>
        </authorList>
    </citation>
    <scope>NUCLEOTIDE SEQUENCE [LARGE SCALE GENOMIC DNA]</scope>
    <source>
        <strain evidence="8 9">DSM 100065</strain>
    </source>
</reference>
<dbReference type="CDD" id="cd17324">
    <property type="entry name" value="MFS_NepI_like"/>
    <property type="match status" value="1"/>
</dbReference>
<evidence type="ECO:0000256" key="6">
    <source>
        <dbReference type="SAM" id="Phobius"/>
    </source>
</evidence>
<dbReference type="InterPro" id="IPR050189">
    <property type="entry name" value="MFS_Efflux_Transporters"/>
</dbReference>
<dbReference type="EMBL" id="PVUE01000003">
    <property type="protein sequence ID" value="PRZ43063.1"/>
    <property type="molecule type" value="Genomic_DNA"/>
</dbReference>
<dbReference type="Pfam" id="PF07690">
    <property type="entry name" value="MFS_1"/>
    <property type="match status" value="1"/>
</dbReference>
<evidence type="ECO:0000256" key="4">
    <source>
        <dbReference type="ARBA" id="ARBA00022989"/>
    </source>
</evidence>